<dbReference type="GO" id="GO:0015629">
    <property type="term" value="C:actin cytoskeleton"/>
    <property type="evidence" value="ECO:0000318"/>
    <property type="project" value="GO_Central"/>
</dbReference>
<dbReference type="KEGG" id="cre:CHLRE_13g563800v5"/>
<feature type="region of interest" description="Disordered" evidence="7">
    <location>
        <begin position="1188"/>
        <end position="1231"/>
    </location>
</feature>
<dbReference type="Gene3D" id="1.20.5.190">
    <property type="match status" value="3"/>
</dbReference>
<dbReference type="Pfam" id="PF00612">
    <property type="entry name" value="IQ"/>
    <property type="match status" value="6"/>
</dbReference>
<reference evidence="9 10" key="1">
    <citation type="journal article" date="2007" name="Science">
        <title>The Chlamydomonas genome reveals the evolution of key animal and plant functions.</title>
        <authorList>
            <person name="Merchant S.S."/>
            <person name="Prochnik S.E."/>
            <person name="Vallon O."/>
            <person name="Harris E.H."/>
            <person name="Karpowicz S.J."/>
            <person name="Witman G.B."/>
            <person name="Terry A."/>
            <person name="Salamov A."/>
            <person name="Fritz-Laylin L.K."/>
            <person name="Marechal-Drouard L."/>
            <person name="Marshall W.F."/>
            <person name="Qu L.H."/>
            <person name="Nelson D.R."/>
            <person name="Sanderfoot A.A."/>
            <person name="Spalding M.H."/>
            <person name="Kapitonov V.V."/>
            <person name="Ren Q."/>
            <person name="Ferris P."/>
            <person name="Lindquist E."/>
            <person name="Shapiro H."/>
            <person name="Lucas S.M."/>
            <person name="Grimwood J."/>
            <person name="Schmutz J."/>
            <person name="Cardol P."/>
            <person name="Cerutti H."/>
            <person name="Chanfreau G."/>
            <person name="Chen C.L."/>
            <person name="Cognat V."/>
            <person name="Croft M.T."/>
            <person name="Dent R."/>
            <person name="Dutcher S."/>
            <person name="Fernandez E."/>
            <person name="Fukuzawa H."/>
            <person name="Gonzalez-Ballester D."/>
            <person name="Gonzalez-Halphen D."/>
            <person name="Hallmann A."/>
            <person name="Hanikenne M."/>
            <person name="Hippler M."/>
            <person name="Inwood W."/>
            <person name="Jabbari K."/>
            <person name="Kalanon M."/>
            <person name="Kuras R."/>
            <person name="Lefebvre P.A."/>
            <person name="Lemaire S.D."/>
            <person name="Lobanov A.V."/>
            <person name="Lohr M."/>
            <person name="Manuell A."/>
            <person name="Meier I."/>
            <person name="Mets L."/>
            <person name="Mittag M."/>
            <person name="Mittelmeier T."/>
            <person name="Moroney J.V."/>
            <person name="Moseley J."/>
            <person name="Napoli C."/>
            <person name="Nedelcu A.M."/>
            <person name="Niyogi K."/>
            <person name="Novoselov S.V."/>
            <person name="Paulsen I.T."/>
            <person name="Pazour G."/>
            <person name="Purton S."/>
            <person name="Ral J.P."/>
            <person name="Riano-Pachon D.M."/>
            <person name="Riekhof W."/>
            <person name="Rymarquis L."/>
            <person name="Schroda M."/>
            <person name="Stern D."/>
            <person name="Umen J."/>
            <person name="Willows R."/>
            <person name="Wilson N."/>
            <person name="Zimmer S.L."/>
            <person name="Allmer J."/>
            <person name="Balk J."/>
            <person name="Bisova K."/>
            <person name="Chen C.J."/>
            <person name="Elias M."/>
            <person name="Gendler K."/>
            <person name="Hauser C."/>
            <person name="Lamb M.R."/>
            <person name="Ledford H."/>
            <person name="Long J.C."/>
            <person name="Minagawa J."/>
            <person name="Page M.D."/>
            <person name="Pan J."/>
            <person name="Pootakham W."/>
            <person name="Roje S."/>
            <person name="Rose A."/>
            <person name="Stahlberg E."/>
            <person name="Terauchi A.M."/>
            <person name="Yang P."/>
            <person name="Ball S."/>
            <person name="Bowler C."/>
            <person name="Dieckmann C.L."/>
            <person name="Gladyshev V.N."/>
            <person name="Green P."/>
            <person name="Jorgensen R."/>
            <person name="Mayfield S."/>
            <person name="Mueller-Roeber B."/>
            <person name="Rajamani S."/>
            <person name="Sayre R.T."/>
            <person name="Brokstein P."/>
            <person name="Dubchak I."/>
            <person name="Goodstein D."/>
            <person name="Hornick L."/>
            <person name="Huang Y.W."/>
            <person name="Jhaveri J."/>
            <person name="Luo Y."/>
            <person name="Martinez D."/>
            <person name="Ngau W.C."/>
            <person name="Otillar B."/>
            <person name="Poliakov A."/>
            <person name="Porter A."/>
            <person name="Szajkowski L."/>
            <person name="Werner G."/>
            <person name="Zhou K."/>
            <person name="Grigoriev I.V."/>
            <person name="Rokhsar D.S."/>
            <person name="Grossman A.R."/>
        </authorList>
    </citation>
    <scope>NUCLEOTIDE SEQUENCE [LARGE SCALE GENOMIC DNA]</scope>
    <source>
        <strain evidence="10">CC-503</strain>
    </source>
</reference>
<dbReference type="Gene3D" id="3.40.850.10">
    <property type="entry name" value="Kinesin motor domain"/>
    <property type="match status" value="1"/>
</dbReference>
<feature type="region of interest" description="Disordered" evidence="7">
    <location>
        <begin position="820"/>
        <end position="843"/>
    </location>
</feature>
<gene>
    <name evidence="9" type="ORF">CHLRE_13g563800v5</name>
</gene>
<dbReference type="GO" id="GO:0007015">
    <property type="term" value="P:actin filament organization"/>
    <property type="evidence" value="ECO:0000318"/>
    <property type="project" value="GO_Central"/>
</dbReference>
<feature type="compositionally biased region" description="Low complexity" evidence="7">
    <location>
        <begin position="778"/>
        <end position="788"/>
    </location>
</feature>
<feature type="region of interest" description="Disordered" evidence="7">
    <location>
        <begin position="770"/>
        <end position="796"/>
    </location>
</feature>
<dbReference type="ExpressionAtlas" id="A0A2K3CZ40">
    <property type="expression patterns" value="baseline and differential"/>
</dbReference>
<dbReference type="GO" id="GO:0005737">
    <property type="term" value="C:cytoplasm"/>
    <property type="evidence" value="ECO:0000318"/>
    <property type="project" value="GO_Central"/>
</dbReference>
<dbReference type="FunFam" id="1.10.10.820:FF:000001">
    <property type="entry name" value="Myosin heavy chain"/>
    <property type="match status" value="1"/>
</dbReference>
<proteinExistence type="inferred from homology"/>
<evidence type="ECO:0000256" key="5">
    <source>
        <dbReference type="ARBA" id="ARBA00023203"/>
    </source>
</evidence>
<dbReference type="PANTHER" id="PTHR13140">
    <property type="entry name" value="MYOSIN"/>
    <property type="match status" value="1"/>
</dbReference>
<dbReference type="InterPro" id="IPR001609">
    <property type="entry name" value="Myosin_head_motor_dom-like"/>
</dbReference>
<protein>
    <recommendedName>
        <fullName evidence="8">Myosin motor domain-containing protein</fullName>
    </recommendedName>
</protein>
<dbReference type="CDD" id="cd23767">
    <property type="entry name" value="IQCD"/>
    <property type="match status" value="1"/>
</dbReference>
<dbReference type="EMBL" id="CM008974">
    <property type="protein sequence ID" value="PNW73554.1"/>
    <property type="molecule type" value="Genomic_DNA"/>
</dbReference>
<dbReference type="GO" id="GO:0016459">
    <property type="term" value="C:myosin complex"/>
    <property type="evidence" value="ECO:0007669"/>
    <property type="project" value="UniProtKB-KW"/>
</dbReference>
<dbReference type="PANTHER" id="PTHR13140:SF781">
    <property type="entry name" value="MYOSIN-15"/>
    <property type="match status" value="1"/>
</dbReference>
<accession>A0A2K3CZ40</accession>
<dbReference type="GeneID" id="5718992"/>
<dbReference type="PRINTS" id="PR00193">
    <property type="entry name" value="MYOSINHEAVY"/>
</dbReference>
<dbReference type="RefSeq" id="XP_042917197.1">
    <property type="nucleotide sequence ID" value="XM_043069222.1"/>
</dbReference>
<dbReference type="Gene3D" id="1.20.120.720">
    <property type="entry name" value="Myosin VI head, motor domain, U50 subdomain"/>
    <property type="match status" value="1"/>
</dbReference>
<dbReference type="SMART" id="SM00015">
    <property type="entry name" value="IQ"/>
    <property type="match status" value="8"/>
</dbReference>
<dbReference type="FunCoup" id="A0A2K3CZ40">
    <property type="interactions" value="1248"/>
</dbReference>
<dbReference type="GO" id="GO:0051015">
    <property type="term" value="F:actin filament binding"/>
    <property type="evidence" value="ECO:0000318"/>
    <property type="project" value="GO_Central"/>
</dbReference>
<feature type="region of interest" description="Actin-binding" evidence="6">
    <location>
        <begin position="686"/>
        <end position="708"/>
    </location>
</feature>
<dbReference type="InParanoid" id="A0A2K3CZ40"/>
<dbReference type="PROSITE" id="PS50096">
    <property type="entry name" value="IQ"/>
    <property type="match status" value="5"/>
</dbReference>
<dbReference type="GO" id="GO:0030048">
    <property type="term" value="P:actin filament-based movement"/>
    <property type="evidence" value="ECO:0007669"/>
    <property type="project" value="UniProtKB-ARBA"/>
</dbReference>
<dbReference type="InterPro" id="IPR000048">
    <property type="entry name" value="IQ_motif_EF-hand-BS"/>
</dbReference>
<sequence>MALPVGARVWFSSGEGPNSEWRAGTTVSTAGERVSVKRDEDGQVVEVDGASVHMANKEDVEDMTSLAFLHEPGVLWNLQSRYQGSDAIYTYTGNILIAVNPFKPLPNLYGPAVIERYRSLPVAQGGGEAGSRLPPHVYATACNAYRNMMAEGAGQAILVTGESGAGKTETAKLIMACLTHLGCHQSGQAAAAAAGTGGGASSGMSGVEQKILESNPLLEAFGNAKTLRNNNSSRFGKYCEIFFDPVSGAVTGAAVRTYLLERSRVVAVNNPERSFHIFYQLVYGASAADRAAWRLPPAASGFAYLARSSCVELPGQSNAEEYQHTRRAMSHIGLSEAQQRAVLGLVAAVLHLGNIAFRDGEHASVGGGAEGAVVPPGAPRQALEAAAELLGVGAGALAEALTTRQIQTPEGAITTPLSAQAAADSRDSLAKSLYARLFDWLVAAVNAAVDEAHNGPAAAGAAVAAAGGSGGGSGGRKHLSIGLLDIYGFESFEVNDLEQLCINLTNEKLQQHFNTHVFKWEQAEYEREGVDWSYISFRDNADVLELLEGRLGLMTLLDEACRLPKATAEGLAHKYATTPAVAGSSRFTPLKRPAASFAVEHYAGSVTYSAANWLDKNRDYVVAEHAALGAAARQPLVRELWAPETEPAGAAGGGASGGGAASGAGAGKQQSQFQFRSVSSVCRRQLGELMGALSALQPHYVRCIKPNPTGAAGLFAPGYSLQQLRCGGVMEAVRIACAGFAYRRPYAAFLDHFWQLCPEPVHALRRRLAEAPPPRRQPPAAALSQQGEQQGGGSSSGLAALEVSELRAAAEAVLKAAGQLGPSSGGSSSGGASAGAPPGSHLGHTKVFLRTTAAAAMERQRVAAVSAAAAVIQSHWRRLQQQRRYTALRQAAVVIQAAARGMLARRLAERLRRERAAGVIQRCWRSCVERMRFLRARKAAAVMQAAWRGLVVRRNIEAIRVEAAALKMQTAWRAAAVRREYLGVLRYWRAAVKVQAAWRGHSARQLYLQILPLHRAALVCQRVWRAHRYGSLAAERLRRAVFQYWLWSKAAVIIQTLWRGKAARQRCTRLRLQQRKARILAAFGGAASAADLQRLPVRPSPDSARRGDANRYTPASRPRGCYGPACAAKATAACSGGAVGAGSPGVDVVRADDVALLPDRDSRMAKRLADLQEFKVSPLVDFWKAQEVTQSRTDGGGGSQPCSRRGSGAHMLPRPLPSTFGGALPTGHASPSAAASSACAAELPSLPGSPPDTDFREAAAAIMHGSVTCRGGGSGGGAAAGTGGVGGGADLDALSAGGLSAEASYGQLLENAGSGFGATVAAGAAAEVQAS</sequence>
<dbReference type="GO" id="GO:0005524">
    <property type="term" value="F:ATP binding"/>
    <property type="evidence" value="ECO:0007669"/>
    <property type="project" value="UniProtKB-UniRule"/>
</dbReference>
<dbReference type="GO" id="GO:0016020">
    <property type="term" value="C:membrane"/>
    <property type="evidence" value="ECO:0000318"/>
    <property type="project" value="GO_Central"/>
</dbReference>
<dbReference type="Gene3D" id="1.10.10.820">
    <property type="match status" value="1"/>
</dbReference>
<dbReference type="Proteomes" id="UP000006906">
    <property type="component" value="Chromosome 13"/>
</dbReference>
<feature type="compositionally biased region" description="Gly residues" evidence="7">
    <location>
        <begin position="823"/>
        <end position="833"/>
    </location>
</feature>
<dbReference type="GO" id="GO:0000146">
    <property type="term" value="F:microfilament motor activity"/>
    <property type="evidence" value="ECO:0000318"/>
    <property type="project" value="GO_Central"/>
</dbReference>
<evidence type="ECO:0000256" key="2">
    <source>
        <dbReference type="ARBA" id="ARBA00022840"/>
    </source>
</evidence>
<evidence type="ECO:0000259" key="8">
    <source>
        <dbReference type="PROSITE" id="PS51456"/>
    </source>
</evidence>
<evidence type="ECO:0000256" key="1">
    <source>
        <dbReference type="ARBA" id="ARBA00022741"/>
    </source>
</evidence>
<dbReference type="InterPro" id="IPR027417">
    <property type="entry name" value="P-loop_NTPase"/>
</dbReference>
<keyword evidence="10" id="KW-1185">Reference proteome</keyword>
<keyword evidence="3 6" id="KW-0518">Myosin</keyword>
<evidence type="ECO:0000313" key="9">
    <source>
        <dbReference type="EMBL" id="PNW73554.1"/>
    </source>
</evidence>
<evidence type="ECO:0000256" key="4">
    <source>
        <dbReference type="ARBA" id="ARBA00023175"/>
    </source>
</evidence>
<evidence type="ECO:0000256" key="6">
    <source>
        <dbReference type="PROSITE-ProRule" id="PRU00782"/>
    </source>
</evidence>
<dbReference type="PaxDb" id="3055-EDP08663"/>
<organism evidence="9 10">
    <name type="scientific">Chlamydomonas reinhardtii</name>
    <name type="common">Chlamydomonas smithii</name>
    <dbReference type="NCBI Taxonomy" id="3055"/>
    <lineage>
        <taxon>Eukaryota</taxon>
        <taxon>Viridiplantae</taxon>
        <taxon>Chlorophyta</taxon>
        <taxon>core chlorophytes</taxon>
        <taxon>Chlorophyceae</taxon>
        <taxon>CS clade</taxon>
        <taxon>Chlamydomonadales</taxon>
        <taxon>Chlamydomonadaceae</taxon>
        <taxon>Chlamydomonas</taxon>
    </lineage>
</organism>
<dbReference type="Pfam" id="PF00063">
    <property type="entry name" value="Myosin_head"/>
    <property type="match status" value="1"/>
</dbReference>
<dbReference type="Gramene" id="PNW73554">
    <property type="protein sequence ID" value="PNW73554"/>
    <property type="gene ID" value="CHLRE_13g563800v5"/>
</dbReference>
<evidence type="ECO:0000256" key="7">
    <source>
        <dbReference type="SAM" id="MobiDB-lite"/>
    </source>
</evidence>
<feature type="binding site" evidence="6">
    <location>
        <begin position="161"/>
        <end position="168"/>
    </location>
    <ligand>
        <name>ATP</name>
        <dbReference type="ChEBI" id="CHEBI:30616"/>
    </ligand>
</feature>
<name>A0A2K3CZ40_CHLRE</name>
<dbReference type="Gene3D" id="1.20.58.530">
    <property type="match status" value="1"/>
</dbReference>
<comment type="similarity">
    <text evidence="6">Belongs to the TRAFAC class myosin-kinesin ATPase superfamily. Myosin family.</text>
</comment>
<dbReference type="PROSITE" id="PS51456">
    <property type="entry name" value="MYOSIN_MOTOR"/>
    <property type="match status" value="1"/>
</dbReference>
<dbReference type="InterPro" id="IPR036961">
    <property type="entry name" value="Kinesin_motor_dom_sf"/>
</dbReference>
<dbReference type="STRING" id="3055.A0A2K3CZ40"/>
<keyword evidence="1 6" id="KW-0547">Nucleotide-binding</keyword>
<dbReference type="SUPFAM" id="SSF52540">
    <property type="entry name" value="P-loop containing nucleoside triphosphate hydrolases"/>
    <property type="match status" value="2"/>
</dbReference>
<dbReference type="OMA" id="WAPETEP"/>
<keyword evidence="2 6" id="KW-0067">ATP-binding</keyword>
<dbReference type="OrthoDB" id="6108017at2759"/>
<dbReference type="SMART" id="SM00242">
    <property type="entry name" value="MYSc"/>
    <property type="match status" value="1"/>
</dbReference>
<evidence type="ECO:0000256" key="3">
    <source>
        <dbReference type="ARBA" id="ARBA00023123"/>
    </source>
</evidence>
<evidence type="ECO:0000313" key="10">
    <source>
        <dbReference type="Proteomes" id="UP000006906"/>
    </source>
</evidence>
<keyword evidence="4 6" id="KW-0505">Motor protein</keyword>
<feature type="domain" description="Myosin motor" evidence="8">
    <location>
        <begin position="58"/>
        <end position="862"/>
    </location>
</feature>
<keyword evidence="5 6" id="KW-0009">Actin-binding</keyword>
<feature type="region of interest" description="Disordered" evidence="7">
    <location>
        <begin position="1094"/>
        <end position="1116"/>
    </location>
</feature>